<dbReference type="EMBL" id="CAJNNW010034479">
    <property type="protein sequence ID" value="CAE8722845.1"/>
    <property type="molecule type" value="Genomic_DNA"/>
</dbReference>
<organism evidence="2 3">
    <name type="scientific">Polarella glacialis</name>
    <name type="common">Dinoflagellate</name>
    <dbReference type="NCBI Taxonomy" id="89957"/>
    <lineage>
        <taxon>Eukaryota</taxon>
        <taxon>Sar</taxon>
        <taxon>Alveolata</taxon>
        <taxon>Dinophyceae</taxon>
        <taxon>Suessiales</taxon>
        <taxon>Suessiaceae</taxon>
        <taxon>Polarella</taxon>
    </lineage>
</organism>
<dbReference type="Pfam" id="PF13578">
    <property type="entry name" value="Methyltransf_24"/>
    <property type="match status" value="1"/>
</dbReference>
<evidence type="ECO:0000313" key="3">
    <source>
        <dbReference type="Proteomes" id="UP000626109"/>
    </source>
</evidence>
<evidence type="ECO:0000313" key="2">
    <source>
        <dbReference type="EMBL" id="CAE8722845.1"/>
    </source>
</evidence>
<dbReference type="InterPro" id="IPR029063">
    <property type="entry name" value="SAM-dependent_MTases_sf"/>
</dbReference>
<proteinExistence type="predicted"/>
<keyword evidence="1" id="KW-0732">Signal</keyword>
<evidence type="ECO:0000256" key="1">
    <source>
        <dbReference type="SAM" id="SignalP"/>
    </source>
</evidence>
<feature type="signal peptide" evidence="1">
    <location>
        <begin position="1"/>
        <end position="24"/>
    </location>
</feature>
<dbReference type="AlphaFoldDB" id="A0A813LAC1"/>
<dbReference type="Gene3D" id="3.40.50.150">
    <property type="entry name" value="Vaccinia Virus protein VP39"/>
    <property type="match status" value="1"/>
</dbReference>
<protein>
    <submittedName>
        <fullName evidence="2">Uncharacterized protein</fullName>
    </submittedName>
</protein>
<name>A0A813LAC1_POLGL</name>
<reference evidence="2" key="1">
    <citation type="submission" date="2021-02" db="EMBL/GenBank/DDBJ databases">
        <authorList>
            <person name="Dougan E. K."/>
            <person name="Rhodes N."/>
            <person name="Thang M."/>
            <person name="Chan C."/>
        </authorList>
    </citation>
    <scope>NUCLEOTIDE SEQUENCE</scope>
</reference>
<dbReference type="SUPFAM" id="SSF53335">
    <property type="entry name" value="S-adenosyl-L-methionine-dependent methyltransferases"/>
    <property type="match status" value="1"/>
</dbReference>
<accession>A0A813LAC1</accession>
<dbReference type="Proteomes" id="UP000626109">
    <property type="component" value="Unassembled WGS sequence"/>
</dbReference>
<gene>
    <name evidence="2" type="ORF">PGLA2088_LOCUS42787</name>
</gene>
<sequence>MVGPWMQTVFLVVVGSSWPFEAYGEFEYEMAVPACAQREGLALLSEDSLGGSCAGARRGEIDEVAAEVLMLLETDAGCGDVDYQGLSEPPLDSVPVAVATCALPAVLTFQIFAAAASLRTACRSGTTACDAEPALDLIRASYSNFRARMPSMIASIDAPAEVAGTVRRYALEEAESMGKDIRQLWTREALATWAANPAALAGAALNACSNIGLSRRVLYWRANTLLGIVSFGLASYLSLVAPRSEFLHSRQEVLMMLLGGPPADGQKLVEVGVHLARVAFGLLGTMQGLQYIGVDPYVYDSELTSAESTAKQLADLGLSPDAEGGEGARELSTEVRKAAEYKLSFFAGRAELLVLPSVEAASRLPDASVDGVFIDGDHSYAQVVRDIAAWEPKVKPGGFLSGHDFGNTLDVARAVLERAAATNRTVHLAMDWVWYYYV</sequence>
<comment type="caution">
    <text evidence="2">The sequence shown here is derived from an EMBL/GenBank/DDBJ whole genome shotgun (WGS) entry which is preliminary data.</text>
</comment>
<feature type="chain" id="PRO_5032903540" evidence="1">
    <location>
        <begin position="25"/>
        <end position="438"/>
    </location>
</feature>